<evidence type="ECO:0000313" key="2">
    <source>
        <dbReference type="EMBL" id="RLU20212.1"/>
    </source>
</evidence>
<sequence length="157" mass="18159">MGKGSSIIAEDYFSDRPWEIEVGKMSNTELLSRWISHVRRKKRRTDSRCNFRKRAMLTYAANSAEVELRTMQLSRLRRWKTLRKELLKGIDYGSCCAFNMAEQEQLERTKRSVNMKNVWQQKDKDLLSLDNFLQKLCSSSQAKRPGNATSGSQASGT</sequence>
<keyword evidence="3" id="KW-1185">Reference proteome</keyword>
<proteinExistence type="predicted"/>
<name>A0A026WF26_OOCBI</name>
<dbReference type="OrthoDB" id="8184679at2759"/>
<dbReference type="AlphaFoldDB" id="A0A026WF26"/>
<dbReference type="EMBL" id="QOIP01000007">
    <property type="protein sequence ID" value="RLU20212.1"/>
    <property type="molecule type" value="Genomic_DNA"/>
</dbReference>
<accession>A0A026WF26</accession>
<evidence type="ECO:0000313" key="3">
    <source>
        <dbReference type="Proteomes" id="UP000053097"/>
    </source>
</evidence>
<evidence type="ECO:0000313" key="1">
    <source>
        <dbReference type="EMBL" id="EZA54720.1"/>
    </source>
</evidence>
<dbReference type="Proteomes" id="UP000053097">
    <property type="component" value="Unassembled WGS sequence"/>
</dbReference>
<reference evidence="2" key="2">
    <citation type="journal article" date="2018" name="Genome Res.">
        <title>The genomic architecture and molecular evolution of ant odorant receptors.</title>
        <authorList>
            <person name="McKenzie S.K."/>
            <person name="Kronauer D.J.C."/>
        </authorList>
    </citation>
    <scope>NUCLEOTIDE SEQUENCE [LARGE SCALE GENOMIC DNA]</scope>
    <source>
        <strain evidence="2">Clonal line C1</strain>
    </source>
</reference>
<reference evidence="2" key="3">
    <citation type="submission" date="2018-07" db="EMBL/GenBank/DDBJ databases">
        <authorList>
            <person name="Mckenzie S.K."/>
            <person name="Kronauer D.J.C."/>
        </authorList>
    </citation>
    <scope>NUCLEOTIDE SEQUENCE</scope>
    <source>
        <strain evidence="2">Clonal line C1</strain>
    </source>
</reference>
<gene>
    <name evidence="2" type="ORF">DMN91_006819</name>
    <name evidence="1" type="ORF">X777_05005</name>
</gene>
<dbReference type="EMBL" id="KK107238">
    <property type="protein sequence ID" value="EZA54720.1"/>
    <property type="molecule type" value="Genomic_DNA"/>
</dbReference>
<protein>
    <submittedName>
        <fullName evidence="1">Uncharacterized protein</fullName>
    </submittedName>
</protein>
<dbReference type="OMA" id="HKAEYEL"/>
<organism evidence="1 3">
    <name type="scientific">Ooceraea biroi</name>
    <name type="common">Clonal raider ant</name>
    <name type="synonym">Cerapachys biroi</name>
    <dbReference type="NCBI Taxonomy" id="2015173"/>
    <lineage>
        <taxon>Eukaryota</taxon>
        <taxon>Metazoa</taxon>
        <taxon>Ecdysozoa</taxon>
        <taxon>Arthropoda</taxon>
        <taxon>Hexapoda</taxon>
        <taxon>Insecta</taxon>
        <taxon>Pterygota</taxon>
        <taxon>Neoptera</taxon>
        <taxon>Endopterygota</taxon>
        <taxon>Hymenoptera</taxon>
        <taxon>Apocrita</taxon>
        <taxon>Aculeata</taxon>
        <taxon>Formicoidea</taxon>
        <taxon>Formicidae</taxon>
        <taxon>Dorylinae</taxon>
        <taxon>Ooceraea</taxon>
    </lineage>
</organism>
<dbReference type="Proteomes" id="UP000279307">
    <property type="component" value="Chromosome 7"/>
</dbReference>
<reference evidence="1 3" key="1">
    <citation type="journal article" date="2014" name="Curr. Biol.">
        <title>The genome of the clonal raider ant Cerapachys biroi.</title>
        <authorList>
            <person name="Oxley P.R."/>
            <person name="Ji L."/>
            <person name="Fetter-Pruneda I."/>
            <person name="McKenzie S.K."/>
            <person name="Li C."/>
            <person name="Hu H."/>
            <person name="Zhang G."/>
            <person name="Kronauer D.J."/>
        </authorList>
    </citation>
    <scope>NUCLEOTIDE SEQUENCE [LARGE SCALE GENOMIC DNA]</scope>
</reference>